<dbReference type="InterPro" id="IPR005717">
    <property type="entry name" value="Ribosomal_uS7_bac/org-type"/>
</dbReference>
<evidence type="ECO:0000256" key="5">
    <source>
        <dbReference type="ARBA" id="ARBA00023274"/>
    </source>
</evidence>
<evidence type="ECO:0000313" key="9">
    <source>
        <dbReference type="EMBL" id="PIS41974.1"/>
    </source>
</evidence>
<evidence type="ECO:0000256" key="6">
    <source>
        <dbReference type="HAMAP-Rule" id="MF_00480"/>
    </source>
</evidence>
<comment type="similarity">
    <text evidence="1 6 7">Belongs to the universal ribosomal protein uS7 family.</text>
</comment>
<dbReference type="GO" id="GO:0000049">
    <property type="term" value="F:tRNA binding"/>
    <property type="evidence" value="ECO:0007669"/>
    <property type="project" value="UniProtKB-UniRule"/>
</dbReference>
<dbReference type="GO" id="GO:0006412">
    <property type="term" value="P:translation"/>
    <property type="evidence" value="ECO:0007669"/>
    <property type="project" value="UniProtKB-UniRule"/>
</dbReference>
<dbReference type="CDD" id="cd14869">
    <property type="entry name" value="uS7_Bacteria"/>
    <property type="match status" value="1"/>
</dbReference>
<keyword evidence="6" id="KW-0820">tRNA-binding</keyword>
<dbReference type="HAMAP" id="MF_00480_B">
    <property type="entry name" value="Ribosomal_uS7_B"/>
    <property type="match status" value="1"/>
</dbReference>
<gene>
    <name evidence="6" type="primary">rpsG</name>
    <name evidence="9" type="ORF">COT25_00245</name>
</gene>
<dbReference type="Pfam" id="PF00177">
    <property type="entry name" value="Ribosomal_S7"/>
    <property type="match status" value="1"/>
</dbReference>
<dbReference type="InterPro" id="IPR020606">
    <property type="entry name" value="Ribosomal_uS7_CS"/>
</dbReference>
<accession>A0A2H0YTZ9</accession>
<comment type="caution">
    <text evidence="9">The sequence shown here is derived from an EMBL/GenBank/DDBJ whole genome shotgun (WGS) entry which is preliminary data.</text>
</comment>
<proteinExistence type="inferred from homology"/>
<keyword evidence="5 6" id="KW-0687">Ribonucleoprotein</keyword>
<evidence type="ECO:0000259" key="8">
    <source>
        <dbReference type="Pfam" id="PF00177"/>
    </source>
</evidence>
<dbReference type="PIRSF" id="PIRSF002122">
    <property type="entry name" value="RPS7p_RPS7a_RPS5e_RPS7o"/>
    <property type="match status" value="1"/>
</dbReference>
<evidence type="ECO:0000256" key="7">
    <source>
        <dbReference type="RuleBase" id="RU003619"/>
    </source>
</evidence>
<dbReference type="GO" id="GO:0019843">
    <property type="term" value="F:rRNA binding"/>
    <property type="evidence" value="ECO:0007669"/>
    <property type="project" value="UniProtKB-UniRule"/>
</dbReference>
<dbReference type="PROSITE" id="PS00052">
    <property type="entry name" value="RIBOSOMAL_S7"/>
    <property type="match status" value="1"/>
</dbReference>
<dbReference type="GO" id="GO:0015935">
    <property type="term" value="C:small ribosomal subunit"/>
    <property type="evidence" value="ECO:0007669"/>
    <property type="project" value="InterPro"/>
</dbReference>
<dbReference type="PANTHER" id="PTHR11205">
    <property type="entry name" value="RIBOSOMAL PROTEIN S7"/>
    <property type="match status" value="1"/>
</dbReference>
<comment type="function">
    <text evidence="6">One of the primary rRNA binding proteins, it binds directly to 16S rRNA where it nucleates assembly of the head domain of the 30S subunit. Is located at the subunit interface close to the decoding center, probably blocks exit of the E-site tRNA.</text>
</comment>
<protein>
    <recommendedName>
        <fullName evidence="6">Small ribosomal subunit protein uS7</fullName>
    </recommendedName>
</protein>
<dbReference type="InterPro" id="IPR036823">
    <property type="entry name" value="Ribosomal_uS7_dom_sf"/>
</dbReference>
<dbReference type="InterPro" id="IPR023798">
    <property type="entry name" value="Ribosomal_uS7_dom"/>
</dbReference>
<sequence length="154" mass="17639">MRGKQAPKRRIQPDPKFNNELITKFVNYVMERGKKSVAQRIVYDAFEIISESTKRDPIEVFDQALKNVTPTVEVRSRRIGGANYQIPIEVRGERRYSLAFRWILGAARAKKGKSMKEKLAFEIMGAAKGEGDAIKKREDVHRMAEANRAFAHFA</sequence>
<evidence type="ECO:0000256" key="1">
    <source>
        <dbReference type="ARBA" id="ARBA00007151"/>
    </source>
</evidence>
<dbReference type="InterPro" id="IPR000235">
    <property type="entry name" value="Ribosomal_uS7"/>
</dbReference>
<evidence type="ECO:0000256" key="4">
    <source>
        <dbReference type="ARBA" id="ARBA00022980"/>
    </source>
</evidence>
<dbReference type="FunFam" id="1.10.455.10:FF:000001">
    <property type="entry name" value="30S ribosomal protein S7"/>
    <property type="match status" value="1"/>
</dbReference>
<dbReference type="Proteomes" id="UP000228711">
    <property type="component" value="Unassembled WGS sequence"/>
</dbReference>
<dbReference type="AlphaFoldDB" id="A0A2H0YTZ9"/>
<dbReference type="NCBIfam" id="TIGR01029">
    <property type="entry name" value="rpsG_bact"/>
    <property type="match status" value="1"/>
</dbReference>
<evidence type="ECO:0000313" key="10">
    <source>
        <dbReference type="Proteomes" id="UP000228711"/>
    </source>
</evidence>
<keyword evidence="3 6" id="KW-0694">RNA-binding</keyword>
<evidence type="ECO:0000256" key="2">
    <source>
        <dbReference type="ARBA" id="ARBA00022730"/>
    </source>
</evidence>
<feature type="domain" description="Small ribosomal subunit protein uS7" evidence="8">
    <location>
        <begin position="2"/>
        <end position="148"/>
    </location>
</feature>
<dbReference type="SUPFAM" id="SSF47973">
    <property type="entry name" value="Ribosomal protein S7"/>
    <property type="match status" value="1"/>
</dbReference>
<organism evidence="9 10">
    <name type="scientific">Candidatus Kerfeldbacteria bacterium CG08_land_8_20_14_0_20_42_7</name>
    <dbReference type="NCBI Taxonomy" id="2014245"/>
    <lineage>
        <taxon>Bacteria</taxon>
        <taxon>Candidatus Kerfeldiibacteriota</taxon>
    </lineage>
</organism>
<dbReference type="GO" id="GO:0003735">
    <property type="term" value="F:structural constituent of ribosome"/>
    <property type="evidence" value="ECO:0007669"/>
    <property type="project" value="InterPro"/>
</dbReference>
<keyword evidence="4 6" id="KW-0689">Ribosomal protein</keyword>
<keyword evidence="2 6" id="KW-0699">rRNA-binding</keyword>
<dbReference type="EMBL" id="PEXV01000009">
    <property type="protein sequence ID" value="PIS41974.1"/>
    <property type="molecule type" value="Genomic_DNA"/>
</dbReference>
<dbReference type="Gene3D" id="1.10.455.10">
    <property type="entry name" value="Ribosomal protein S7 domain"/>
    <property type="match status" value="1"/>
</dbReference>
<evidence type="ECO:0000256" key="3">
    <source>
        <dbReference type="ARBA" id="ARBA00022884"/>
    </source>
</evidence>
<comment type="subunit">
    <text evidence="6">Part of the 30S ribosomal subunit. Contacts proteins S9 and S11.</text>
</comment>
<reference evidence="10" key="1">
    <citation type="submission" date="2017-09" db="EMBL/GenBank/DDBJ databases">
        <title>Depth-based differentiation of microbial function through sediment-hosted aquifers and enrichment of novel symbionts in the deep terrestrial subsurface.</title>
        <authorList>
            <person name="Probst A.J."/>
            <person name="Ladd B."/>
            <person name="Jarett J.K."/>
            <person name="Geller-Mcgrath D.E."/>
            <person name="Sieber C.M.K."/>
            <person name="Emerson J.B."/>
            <person name="Anantharaman K."/>
            <person name="Thomas B.C."/>
            <person name="Malmstrom R."/>
            <person name="Stieglmeier M."/>
            <person name="Klingl A."/>
            <person name="Woyke T."/>
            <person name="Ryan C.M."/>
            <person name="Banfield J.F."/>
        </authorList>
    </citation>
    <scope>NUCLEOTIDE SEQUENCE [LARGE SCALE GENOMIC DNA]</scope>
</reference>
<name>A0A2H0YTZ9_9BACT</name>